<evidence type="ECO:0000313" key="1">
    <source>
        <dbReference type="EMBL" id="GAA1683731.1"/>
    </source>
</evidence>
<accession>A0ABN2H8M9</accession>
<reference evidence="1 2" key="1">
    <citation type="journal article" date="2019" name="Int. J. Syst. Evol. Microbiol.">
        <title>The Global Catalogue of Microorganisms (GCM) 10K type strain sequencing project: providing services to taxonomists for standard genome sequencing and annotation.</title>
        <authorList>
            <consortium name="The Broad Institute Genomics Platform"/>
            <consortium name="The Broad Institute Genome Sequencing Center for Infectious Disease"/>
            <person name="Wu L."/>
            <person name="Ma J."/>
        </authorList>
    </citation>
    <scope>NUCLEOTIDE SEQUENCE [LARGE SCALE GENOMIC DNA]</scope>
    <source>
        <strain evidence="1 2">JCM 14718</strain>
    </source>
</reference>
<comment type="caution">
    <text evidence="1">The sequence shown here is derived from an EMBL/GenBank/DDBJ whole genome shotgun (WGS) entry which is preliminary data.</text>
</comment>
<name>A0ABN2H8M9_9ACTN</name>
<dbReference type="EMBL" id="BAAANY010000011">
    <property type="protein sequence ID" value="GAA1683731.1"/>
    <property type="molecule type" value="Genomic_DNA"/>
</dbReference>
<proteinExistence type="predicted"/>
<organism evidence="1 2">
    <name type="scientific">Fodinicola feengrottensis</name>
    <dbReference type="NCBI Taxonomy" id="435914"/>
    <lineage>
        <taxon>Bacteria</taxon>
        <taxon>Bacillati</taxon>
        <taxon>Actinomycetota</taxon>
        <taxon>Actinomycetes</taxon>
        <taxon>Mycobacteriales</taxon>
        <taxon>Fodinicola</taxon>
    </lineage>
</organism>
<protein>
    <submittedName>
        <fullName evidence="1">Uncharacterized protein</fullName>
    </submittedName>
</protein>
<sequence>MAGALAATVTPAAAAPANGGPWECDGVTNCQRIANLNGGNIFVDIDAWGGGDEKLAWQMEGVGNCDNVTTINAPAQTWECWGVPGGAYTLKAYGNGGIHSFRMAWRQAP</sequence>
<gene>
    <name evidence="1" type="ORF">GCM10009765_36230</name>
</gene>
<keyword evidence="2" id="KW-1185">Reference proteome</keyword>
<evidence type="ECO:0000313" key="2">
    <source>
        <dbReference type="Proteomes" id="UP001500618"/>
    </source>
</evidence>
<dbReference type="Proteomes" id="UP001500618">
    <property type="component" value="Unassembled WGS sequence"/>
</dbReference>